<dbReference type="InterPro" id="IPR013098">
    <property type="entry name" value="Ig_I-set"/>
</dbReference>
<reference evidence="2" key="2">
    <citation type="submission" date="2025-09" db="UniProtKB">
        <authorList>
            <consortium name="Ensembl"/>
        </authorList>
    </citation>
    <scope>IDENTIFICATION</scope>
</reference>
<dbReference type="InterPro" id="IPR003599">
    <property type="entry name" value="Ig_sub"/>
</dbReference>
<dbReference type="PROSITE" id="PS50835">
    <property type="entry name" value="IG_LIKE"/>
    <property type="match status" value="1"/>
</dbReference>
<evidence type="ECO:0000313" key="2">
    <source>
        <dbReference type="Ensembl" id="ENSXCOP00000019643.1"/>
    </source>
</evidence>
<dbReference type="Proteomes" id="UP000261380">
    <property type="component" value="Unplaced"/>
</dbReference>
<proteinExistence type="predicted"/>
<evidence type="ECO:0000259" key="1">
    <source>
        <dbReference type="PROSITE" id="PS50835"/>
    </source>
</evidence>
<dbReference type="STRING" id="32473.ENSXCOP00000019643"/>
<dbReference type="GeneTree" id="ENSGT00940000163418"/>
<feature type="domain" description="Ig-like" evidence="1">
    <location>
        <begin position="33"/>
        <end position="121"/>
    </location>
</feature>
<sequence>DARRRPTAGREDAPLSIRPSAGFLTETLSTAPPTFETIMEDLDVCSGETPRFAVVVEGKPVPDILWFKGDVLLSESSHYTFVYDDNECSLVVLNAHPEDSGVYTCTARNLAGSVSCKAELTVHQGSGSLMQPLN</sequence>
<dbReference type="Gene3D" id="2.60.40.10">
    <property type="entry name" value="Immunoglobulins"/>
    <property type="match status" value="1"/>
</dbReference>
<name>A0A3B5M619_9TELE</name>
<dbReference type="AlphaFoldDB" id="A0A3B5M619"/>
<keyword evidence="3" id="KW-1185">Reference proteome</keyword>
<dbReference type="SUPFAM" id="SSF48726">
    <property type="entry name" value="Immunoglobulin"/>
    <property type="match status" value="1"/>
</dbReference>
<dbReference type="SMART" id="SM00408">
    <property type="entry name" value="IGc2"/>
    <property type="match status" value="1"/>
</dbReference>
<dbReference type="InterPro" id="IPR003598">
    <property type="entry name" value="Ig_sub2"/>
</dbReference>
<dbReference type="Ensembl" id="ENSXCOT00000019888.1">
    <property type="protein sequence ID" value="ENSXCOP00000019643.1"/>
    <property type="gene ID" value="ENSXCOG00000014756.1"/>
</dbReference>
<evidence type="ECO:0000313" key="3">
    <source>
        <dbReference type="Proteomes" id="UP000261380"/>
    </source>
</evidence>
<dbReference type="PANTHER" id="PTHR47633">
    <property type="entry name" value="IMMUNOGLOBULIN"/>
    <property type="match status" value="1"/>
</dbReference>
<accession>A0A3B5M619</accession>
<dbReference type="InterPro" id="IPR007110">
    <property type="entry name" value="Ig-like_dom"/>
</dbReference>
<dbReference type="FunFam" id="2.60.40.10:FF:000541">
    <property type="entry name" value="striated muscle preferentially expressed protein kinase"/>
    <property type="match status" value="1"/>
</dbReference>
<dbReference type="Pfam" id="PF07679">
    <property type="entry name" value="I-set"/>
    <property type="match status" value="1"/>
</dbReference>
<dbReference type="InterPro" id="IPR013783">
    <property type="entry name" value="Ig-like_fold"/>
</dbReference>
<protein>
    <recommendedName>
        <fullName evidence="1">Ig-like domain-containing protein</fullName>
    </recommendedName>
</protein>
<organism evidence="2 3">
    <name type="scientific">Xiphophorus couchianus</name>
    <name type="common">Monterrey platyfish</name>
    <dbReference type="NCBI Taxonomy" id="32473"/>
    <lineage>
        <taxon>Eukaryota</taxon>
        <taxon>Metazoa</taxon>
        <taxon>Chordata</taxon>
        <taxon>Craniata</taxon>
        <taxon>Vertebrata</taxon>
        <taxon>Euteleostomi</taxon>
        <taxon>Actinopterygii</taxon>
        <taxon>Neopterygii</taxon>
        <taxon>Teleostei</taxon>
        <taxon>Neoteleostei</taxon>
        <taxon>Acanthomorphata</taxon>
        <taxon>Ovalentaria</taxon>
        <taxon>Atherinomorphae</taxon>
        <taxon>Cyprinodontiformes</taxon>
        <taxon>Poeciliidae</taxon>
        <taxon>Poeciliinae</taxon>
        <taxon>Xiphophorus</taxon>
    </lineage>
</organism>
<reference evidence="2" key="1">
    <citation type="submission" date="2025-08" db="UniProtKB">
        <authorList>
            <consortium name="Ensembl"/>
        </authorList>
    </citation>
    <scope>IDENTIFICATION</scope>
</reference>
<dbReference type="SMART" id="SM00409">
    <property type="entry name" value="IG"/>
    <property type="match status" value="1"/>
</dbReference>
<dbReference type="InterPro" id="IPR036179">
    <property type="entry name" value="Ig-like_dom_sf"/>
</dbReference>
<dbReference type="PANTHER" id="PTHR47633:SF4">
    <property type="entry name" value="MYOPALLADIN ISOFORM X1"/>
    <property type="match status" value="1"/>
</dbReference>